<evidence type="ECO:0000259" key="10">
    <source>
        <dbReference type="Pfam" id="PF00370"/>
    </source>
</evidence>
<dbReference type="EMBL" id="VIGC01000001">
    <property type="protein sequence ID" value="TQE98012.1"/>
    <property type="molecule type" value="Genomic_DNA"/>
</dbReference>
<evidence type="ECO:0000256" key="5">
    <source>
        <dbReference type="ARBA" id="ARBA00022777"/>
    </source>
</evidence>
<keyword evidence="3 8" id="KW-0808">Transferase</keyword>
<proteinExistence type="inferred from homology"/>
<dbReference type="PIRSF" id="PIRSF000538">
    <property type="entry name" value="GlpK"/>
    <property type="match status" value="1"/>
</dbReference>
<feature type="domain" description="Carbohydrate kinase FGGY C-terminal" evidence="11">
    <location>
        <begin position="260"/>
        <end position="444"/>
    </location>
</feature>
<gene>
    <name evidence="9 12" type="primary">xylB</name>
    <name evidence="12" type="ORF">FKZ61_01135</name>
</gene>
<dbReference type="InterPro" id="IPR000577">
    <property type="entry name" value="Carb_kinase_FGGY"/>
</dbReference>
<evidence type="ECO:0000256" key="3">
    <source>
        <dbReference type="ARBA" id="ARBA00022679"/>
    </source>
</evidence>
<comment type="caution">
    <text evidence="12">The sequence shown here is derived from an EMBL/GenBank/DDBJ whole genome shotgun (WGS) entry which is preliminary data.</text>
</comment>
<feature type="domain" description="Carbohydrate kinase FGGY N-terminal" evidence="10">
    <location>
        <begin position="7"/>
        <end position="250"/>
    </location>
</feature>
<reference evidence="12 13" key="1">
    <citation type="submission" date="2019-06" db="EMBL/GenBank/DDBJ databases">
        <title>Genome sequence of Litorilinea aerophila BAA-2444.</title>
        <authorList>
            <person name="Maclea K.S."/>
            <person name="Maurais E.G."/>
            <person name="Iannazzi L.C."/>
        </authorList>
    </citation>
    <scope>NUCLEOTIDE SEQUENCE [LARGE SCALE GENOMIC DNA]</scope>
    <source>
        <strain evidence="12 13">ATCC BAA-2444</strain>
    </source>
</reference>
<protein>
    <recommendedName>
        <fullName evidence="9">Xylulose kinase</fullName>
        <shortName evidence="9">Xylulokinase</shortName>
        <ecNumber evidence="9">2.7.1.17</ecNumber>
    </recommendedName>
</protein>
<dbReference type="InterPro" id="IPR018484">
    <property type="entry name" value="FGGY_N"/>
</dbReference>
<dbReference type="InterPro" id="IPR050406">
    <property type="entry name" value="FGGY_Carb_Kinase"/>
</dbReference>
<dbReference type="InterPro" id="IPR006000">
    <property type="entry name" value="Xylulokinase"/>
</dbReference>
<keyword evidence="5 8" id="KW-0418">Kinase</keyword>
<sequence>MVEKRLILAHDLGTTGNKASLFDRDGSLLGSAFHAYPTAYPRPNWAEQDPQEWWQALCQTTQRLLAEAGAKPEAVAAVSFSGHMMGCLPVDQAGHPLRSCIIWADQRAQDEAHHMAALLGADTIYQVTGHRVSPAYTGAKILWIRHHQPEIFQATATFLQPKDYLAFRLTGQRATDYSDASGTLLFDLEERCWNEAWLAQLEIPPDTLPPLYPSTAIIGHVTPEAAQATGLAEGTPVVIGGGDGACAGVGAGVVEPGAAYAYIGSSAWISVSTPRPILDPQQRTFTFHHLHPERYCPMGTMQAAGGARDWAWQRLAGESDQLDRLAAQAPVGADGVLFLPHLLGERSPFWNPQARGAFVGLTMGHGEAEMARAVLEGVAFNLRLIFDALRPQLPHVSALRLIGGGSRSGLWCQILANCLNLPVQTLSLKSEATSWGAAVAGGVAVGLFDWSMAAAHSQVVETFHPQPEAVPLYDGLVQIYTDAYRALAPIHARLAAFQKDRPE</sequence>
<dbReference type="CDD" id="cd07805">
    <property type="entry name" value="ASKHA_NBD_FGGY_CvXK-like"/>
    <property type="match status" value="1"/>
</dbReference>
<evidence type="ECO:0000313" key="13">
    <source>
        <dbReference type="Proteomes" id="UP000317371"/>
    </source>
</evidence>
<comment type="similarity">
    <text evidence="1 8">Belongs to the FGGY kinase family.</text>
</comment>
<accession>A0A540VMP1</accession>
<dbReference type="GO" id="GO:0004856">
    <property type="term" value="F:D-xylulokinase activity"/>
    <property type="evidence" value="ECO:0007669"/>
    <property type="project" value="UniProtKB-EC"/>
</dbReference>
<comment type="catalytic activity">
    <reaction evidence="9">
        <text>D-xylulose + ATP = D-xylulose 5-phosphate + ADP + H(+)</text>
        <dbReference type="Rhea" id="RHEA:10964"/>
        <dbReference type="ChEBI" id="CHEBI:15378"/>
        <dbReference type="ChEBI" id="CHEBI:17140"/>
        <dbReference type="ChEBI" id="CHEBI:30616"/>
        <dbReference type="ChEBI" id="CHEBI:57737"/>
        <dbReference type="ChEBI" id="CHEBI:456216"/>
        <dbReference type="EC" id="2.7.1.17"/>
    </reaction>
</comment>
<evidence type="ECO:0000259" key="11">
    <source>
        <dbReference type="Pfam" id="PF02782"/>
    </source>
</evidence>
<dbReference type="InterPro" id="IPR018485">
    <property type="entry name" value="FGGY_C"/>
</dbReference>
<keyword evidence="13" id="KW-1185">Reference proteome</keyword>
<evidence type="ECO:0000256" key="7">
    <source>
        <dbReference type="ARBA" id="ARBA00023277"/>
    </source>
</evidence>
<evidence type="ECO:0000256" key="8">
    <source>
        <dbReference type="RuleBase" id="RU003733"/>
    </source>
</evidence>
<name>A0A540VMP1_9CHLR</name>
<evidence type="ECO:0000256" key="2">
    <source>
        <dbReference type="ARBA" id="ARBA00022629"/>
    </source>
</evidence>
<dbReference type="Pfam" id="PF00370">
    <property type="entry name" value="FGGY_N"/>
    <property type="match status" value="1"/>
</dbReference>
<dbReference type="GO" id="GO:0042732">
    <property type="term" value="P:D-xylose metabolic process"/>
    <property type="evidence" value="ECO:0007669"/>
    <property type="project" value="UniProtKB-KW"/>
</dbReference>
<dbReference type="PANTHER" id="PTHR43095">
    <property type="entry name" value="SUGAR KINASE"/>
    <property type="match status" value="1"/>
</dbReference>
<keyword evidence="2 9" id="KW-0859">Xylose metabolism</keyword>
<dbReference type="EC" id="2.7.1.17" evidence="9"/>
<keyword evidence="7 9" id="KW-0119">Carbohydrate metabolism</keyword>
<organism evidence="12 13">
    <name type="scientific">Litorilinea aerophila</name>
    <dbReference type="NCBI Taxonomy" id="1204385"/>
    <lineage>
        <taxon>Bacteria</taxon>
        <taxon>Bacillati</taxon>
        <taxon>Chloroflexota</taxon>
        <taxon>Caldilineae</taxon>
        <taxon>Caldilineales</taxon>
        <taxon>Caldilineaceae</taxon>
        <taxon>Litorilinea</taxon>
    </lineage>
</organism>
<keyword evidence="4 9" id="KW-0547">Nucleotide-binding</keyword>
<dbReference type="NCBIfam" id="TIGR01312">
    <property type="entry name" value="XylB"/>
    <property type="match status" value="1"/>
</dbReference>
<evidence type="ECO:0000313" key="12">
    <source>
        <dbReference type="EMBL" id="TQE98012.1"/>
    </source>
</evidence>
<evidence type="ECO:0000256" key="4">
    <source>
        <dbReference type="ARBA" id="ARBA00022741"/>
    </source>
</evidence>
<dbReference type="Proteomes" id="UP000317371">
    <property type="component" value="Unassembled WGS sequence"/>
</dbReference>
<dbReference type="AlphaFoldDB" id="A0A540VMP1"/>
<dbReference type="Gene3D" id="3.30.420.40">
    <property type="match status" value="2"/>
</dbReference>
<dbReference type="Pfam" id="PF02782">
    <property type="entry name" value="FGGY_C"/>
    <property type="match status" value="1"/>
</dbReference>
<dbReference type="InterPro" id="IPR018483">
    <property type="entry name" value="Carb_kinase_FGGY_CS"/>
</dbReference>
<dbReference type="RefSeq" id="WP_141608225.1">
    <property type="nucleotide sequence ID" value="NZ_VIGC02000001.1"/>
</dbReference>
<dbReference type="InterPro" id="IPR043129">
    <property type="entry name" value="ATPase_NBD"/>
</dbReference>
<evidence type="ECO:0000256" key="1">
    <source>
        <dbReference type="ARBA" id="ARBA00009156"/>
    </source>
</evidence>
<dbReference type="GO" id="GO:0005997">
    <property type="term" value="P:xylulose metabolic process"/>
    <property type="evidence" value="ECO:0007669"/>
    <property type="project" value="InterPro"/>
</dbReference>
<evidence type="ECO:0000256" key="6">
    <source>
        <dbReference type="ARBA" id="ARBA00022840"/>
    </source>
</evidence>
<dbReference type="OrthoDB" id="9805576at2"/>
<dbReference type="PANTHER" id="PTHR43095:SF5">
    <property type="entry name" value="XYLULOSE KINASE"/>
    <property type="match status" value="1"/>
</dbReference>
<dbReference type="InParanoid" id="A0A540VMP1"/>
<dbReference type="SUPFAM" id="SSF53067">
    <property type="entry name" value="Actin-like ATPase domain"/>
    <property type="match status" value="2"/>
</dbReference>
<evidence type="ECO:0000256" key="9">
    <source>
        <dbReference type="RuleBase" id="RU364073"/>
    </source>
</evidence>
<dbReference type="GO" id="GO:0005524">
    <property type="term" value="F:ATP binding"/>
    <property type="evidence" value="ECO:0007669"/>
    <property type="project" value="UniProtKB-KW"/>
</dbReference>
<keyword evidence="6 9" id="KW-0067">ATP-binding</keyword>
<dbReference type="PROSITE" id="PS00445">
    <property type="entry name" value="FGGY_KINASES_2"/>
    <property type="match status" value="1"/>
</dbReference>